<dbReference type="PROSITE" id="PS51352">
    <property type="entry name" value="THIOREDOXIN_2"/>
    <property type="match status" value="1"/>
</dbReference>
<dbReference type="InterPro" id="IPR036249">
    <property type="entry name" value="Thioredoxin-like_sf"/>
</dbReference>
<dbReference type="PANTHER" id="PTHR42852">
    <property type="entry name" value="THIOL:DISULFIDE INTERCHANGE PROTEIN DSBE"/>
    <property type="match status" value="1"/>
</dbReference>
<protein>
    <submittedName>
        <fullName evidence="2">Peroxiredoxin</fullName>
    </submittedName>
</protein>
<dbReference type="Gene3D" id="3.40.30.10">
    <property type="entry name" value="Glutaredoxin"/>
    <property type="match status" value="1"/>
</dbReference>
<dbReference type="SUPFAM" id="SSF52833">
    <property type="entry name" value="Thioredoxin-like"/>
    <property type="match status" value="1"/>
</dbReference>
<organism evidence="2 3">
    <name type="scientific">Cellulophaga baltica</name>
    <dbReference type="NCBI Taxonomy" id="76594"/>
    <lineage>
        <taxon>Bacteria</taxon>
        <taxon>Pseudomonadati</taxon>
        <taxon>Bacteroidota</taxon>
        <taxon>Flavobacteriia</taxon>
        <taxon>Flavobacteriales</taxon>
        <taxon>Flavobacteriaceae</taxon>
        <taxon>Cellulophaga</taxon>
    </lineage>
</organism>
<gene>
    <name evidence="2" type="ORF">SAMN04487992_108198</name>
</gene>
<accession>A0A1G7J4A9</accession>
<dbReference type="CDD" id="cd02966">
    <property type="entry name" value="TlpA_like_family"/>
    <property type="match status" value="1"/>
</dbReference>
<proteinExistence type="predicted"/>
<keyword evidence="3" id="KW-1185">Reference proteome</keyword>
<name>A0A1G7J4A9_9FLAO</name>
<feature type="domain" description="Thioredoxin" evidence="1">
    <location>
        <begin position="246"/>
        <end position="404"/>
    </location>
</feature>
<dbReference type="GO" id="GO:0016209">
    <property type="term" value="F:antioxidant activity"/>
    <property type="evidence" value="ECO:0007669"/>
    <property type="project" value="InterPro"/>
</dbReference>
<dbReference type="PANTHER" id="PTHR42852:SF16">
    <property type="entry name" value="THIOL:DISULFIDE INTERCHANGE PROTEIN TLPA"/>
    <property type="match status" value="1"/>
</dbReference>
<dbReference type="GO" id="GO:0016491">
    <property type="term" value="F:oxidoreductase activity"/>
    <property type="evidence" value="ECO:0007669"/>
    <property type="project" value="InterPro"/>
</dbReference>
<dbReference type="RefSeq" id="WP_074538872.1">
    <property type="nucleotide sequence ID" value="NZ_FNBD01000008.1"/>
</dbReference>
<dbReference type="InterPro" id="IPR013766">
    <property type="entry name" value="Thioredoxin_domain"/>
</dbReference>
<dbReference type="PROSITE" id="PS51257">
    <property type="entry name" value="PROKAR_LIPOPROTEIN"/>
    <property type="match status" value="1"/>
</dbReference>
<dbReference type="EMBL" id="FNBD01000008">
    <property type="protein sequence ID" value="SDF19715.1"/>
    <property type="molecule type" value="Genomic_DNA"/>
</dbReference>
<evidence type="ECO:0000313" key="3">
    <source>
        <dbReference type="Proteomes" id="UP000182114"/>
    </source>
</evidence>
<dbReference type="InterPro" id="IPR000866">
    <property type="entry name" value="AhpC/TSA"/>
</dbReference>
<dbReference type="AlphaFoldDB" id="A0A1G7J4A9"/>
<dbReference type="eggNOG" id="COG1225">
    <property type="taxonomic scope" value="Bacteria"/>
</dbReference>
<dbReference type="InterPro" id="IPR050553">
    <property type="entry name" value="Thioredoxin_ResA/DsbE_sf"/>
</dbReference>
<reference evidence="3" key="1">
    <citation type="submission" date="2016-10" db="EMBL/GenBank/DDBJ databases">
        <authorList>
            <person name="Varghese N."/>
            <person name="Submissions S."/>
        </authorList>
    </citation>
    <scope>NUCLEOTIDE SEQUENCE [LARGE SCALE GENOMIC DNA]</scope>
    <source>
        <strain evidence="3">DSM 24729</strain>
    </source>
</reference>
<dbReference type="Proteomes" id="UP000182114">
    <property type="component" value="Unassembled WGS sequence"/>
</dbReference>
<sequence length="412" mass="46499">MKKLVLIVGVFVLLFSCKEDKAAKENQEILKDGKWLVELQVMDHQKLPFNLSINREPDDSYTADIYNAEELIHTDEITISGNSVAIKFPVFEGYLQGTFEGDTIKGNFIKESLDRVVPFMATFGKTDRFVVNTDSKASMSGVWETKFSPDTEDFYLGKGIFLQKNNKVHGTFRTTTGDYRYLDGVLDGDSLKLSAFDGAHAFLFTAKVSDSTLNGTFYSGNHFKEPFTAVRNEVFELPDEDSLTYLKEGYDEFSFSFPDEEGNIVSLSDAKFRNKAVLVQIMGTWCPNCLDETKFLVDFVKNNQDLELEVVALSFEYAKTEEDAFKAIKRLKERVGIDYPVLLAQYGTADKEEAQKKLPMLNHVLSYPTTLFIDKQGVVRKIKTGFNGPATGEKYTAFKAEFTQLVKGLAQE</sequence>
<evidence type="ECO:0000259" key="1">
    <source>
        <dbReference type="PROSITE" id="PS51352"/>
    </source>
</evidence>
<dbReference type="Pfam" id="PF00578">
    <property type="entry name" value="AhpC-TSA"/>
    <property type="match status" value="1"/>
</dbReference>
<evidence type="ECO:0000313" key="2">
    <source>
        <dbReference type="EMBL" id="SDF19715.1"/>
    </source>
</evidence>